<dbReference type="AlphaFoldDB" id="A0A6A6RPD8"/>
<evidence type="ECO:0000256" key="4">
    <source>
        <dbReference type="ARBA" id="ARBA00022989"/>
    </source>
</evidence>
<dbReference type="GO" id="GO:0005778">
    <property type="term" value="C:peroxisomal membrane"/>
    <property type="evidence" value="ECO:0007669"/>
    <property type="project" value="TreeGrafter"/>
</dbReference>
<comment type="similarity">
    <text evidence="2 6">Belongs to the peroxisomal membrane protein PXMP2/4 family.</text>
</comment>
<dbReference type="OrthoDB" id="10267969at2759"/>
<evidence type="ECO:0000313" key="8">
    <source>
        <dbReference type="Proteomes" id="UP000799753"/>
    </source>
</evidence>
<evidence type="ECO:0008006" key="9">
    <source>
        <dbReference type="Google" id="ProtNLM"/>
    </source>
</evidence>
<keyword evidence="4 6" id="KW-1133">Transmembrane helix</keyword>
<dbReference type="InterPro" id="IPR007248">
    <property type="entry name" value="Mpv17_PMP22"/>
</dbReference>
<evidence type="ECO:0000313" key="7">
    <source>
        <dbReference type="EMBL" id="KAF2636441.1"/>
    </source>
</evidence>
<feature type="transmembrane region" description="Helical" evidence="6">
    <location>
        <begin position="103"/>
        <end position="125"/>
    </location>
</feature>
<protein>
    <recommendedName>
        <fullName evidence="9">Integral membrane protein-like protein</fullName>
    </recommendedName>
</protein>
<dbReference type="PANTHER" id="PTHR11266">
    <property type="entry name" value="PEROXISOMAL MEMBRANE PROTEIN 2, PXMP2 MPV17"/>
    <property type="match status" value="1"/>
</dbReference>
<dbReference type="Proteomes" id="UP000799753">
    <property type="component" value="Unassembled WGS sequence"/>
</dbReference>
<sequence>MSSAMISQTLQGAVLSATSNVIAQAMSSYKENTPFTLDTTPILKFMIFSIISNPPNIVWQSFLEDLFPTNVPASLPPSEKTKKNAASKTGPTRMSKRNLLVKFVLDQTVGAVFNTLMFIVFFAYINDNGAGKTGSWGNVESEVRDKFYPMVMDGYKFWPIVSLVSFLWVPVDKRVVFGCSVGVLWGIYLSLMVAA</sequence>
<evidence type="ECO:0000256" key="1">
    <source>
        <dbReference type="ARBA" id="ARBA00004141"/>
    </source>
</evidence>
<keyword evidence="8" id="KW-1185">Reference proteome</keyword>
<organism evidence="7 8">
    <name type="scientific">Massarina eburnea CBS 473.64</name>
    <dbReference type="NCBI Taxonomy" id="1395130"/>
    <lineage>
        <taxon>Eukaryota</taxon>
        <taxon>Fungi</taxon>
        <taxon>Dikarya</taxon>
        <taxon>Ascomycota</taxon>
        <taxon>Pezizomycotina</taxon>
        <taxon>Dothideomycetes</taxon>
        <taxon>Pleosporomycetidae</taxon>
        <taxon>Pleosporales</taxon>
        <taxon>Massarineae</taxon>
        <taxon>Massarinaceae</taxon>
        <taxon>Massarina</taxon>
    </lineage>
</organism>
<keyword evidence="3 6" id="KW-0812">Transmembrane</keyword>
<reference evidence="7" key="1">
    <citation type="journal article" date="2020" name="Stud. Mycol.">
        <title>101 Dothideomycetes genomes: a test case for predicting lifestyles and emergence of pathogens.</title>
        <authorList>
            <person name="Haridas S."/>
            <person name="Albert R."/>
            <person name="Binder M."/>
            <person name="Bloem J."/>
            <person name="Labutti K."/>
            <person name="Salamov A."/>
            <person name="Andreopoulos B."/>
            <person name="Baker S."/>
            <person name="Barry K."/>
            <person name="Bills G."/>
            <person name="Bluhm B."/>
            <person name="Cannon C."/>
            <person name="Castanera R."/>
            <person name="Culley D."/>
            <person name="Daum C."/>
            <person name="Ezra D."/>
            <person name="Gonzalez J."/>
            <person name="Henrissat B."/>
            <person name="Kuo A."/>
            <person name="Liang C."/>
            <person name="Lipzen A."/>
            <person name="Lutzoni F."/>
            <person name="Magnuson J."/>
            <person name="Mondo S."/>
            <person name="Nolan M."/>
            <person name="Ohm R."/>
            <person name="Pangilinan J."/>
            <person name="Park H.-J."/>
            <person name="Ramirez L."/>
            <person name="Alfaro M."/>
            <person name="Sun H."/>
            <person name="Tritt A."/>
            <person name="Yoshinaga Y."/>
            <person name="Zwiers L.-H."/>
            <person name="Turgeon B."/>
            <person name="Goodwin S."/>
            <person name="Spatafora J."/>
            <person name="Crous P."/>
            <person name="Grigoriev I."/>
        </authorList>
    </citation>
    <scope>NUCLEOTIDE SEQUENCE</scope>
    <source>
        <strain evidence="7">CBS 473.64</strain>
    </source>
</reference>
<dbReference type="Pfam" id="PF04117">
    <property type="entry name" value="Mpv17_PMP22"/>
    <property type="match status" value="1"/>
</dbReference>
<dbReference type="EMBL" id="MU006798">
    <property type="protein sequence ID" value="KAF2636441.1"/>
    <property type="molecule type" value="Genomic_DNA"/>
</dbReference>
<evidence type="ECO:0000256" key="3">
    <source>
        <dbReference type="ARBA" id="ARBA00022692"/>
    </source>
</evidence>
<keyword evidence="5 6" id="KW-0472">Membrane</keyword>
<evidence type="ECO:0000256" key="2">
    <source>
        <dbReference type="ARBA" id="ARBA00006824"/>
    </source>
</evidence>
<evidence type="ECO:0000256" key="6">
    <source>
        <dbReference type="RuleBase" id="RU363053"/>
    </source>
</evidence>
<evidence type="ECO:0000256" key="5">
    <source>
        <dbReference type="ARBA" id="ARBA00023136"/>
    </source>
</evidence>
<feature type="transmembrane region" description="Helical" evidence="6">
    <location>
        <begin position="175"/>
        <end position="194"/>
    </location>
</feature>
<gene>
    <name evidence="7" type="ORF">P280DRAFT_472992</name>
</gene>
<dbReference type="PANTHER" id="PTHR11266:SF80">
    <property type="entry name" value="PEROXISOMAL MEMBRANE PROTEIN 2"/>
    <property type="match status" value="1"/>
</dbReference>
<name>A0A6A6RPD8_9PLEO</name>
<proteinExistence type="inferred from homology"/>
<comment type="subcellular location">
    <subcellularLocation>
        <location evidence="1">Membrane</location>
        <topology evidence="1">Multi-pass membrane protein</topology>
    </subcellularLocation>
</comment>
<accession>A0A6A6RPD8</accession>